<dbReference type="GO" id="GO:0006355">
    <property type="term" value="P:regulation of DNA-templated transcription"/>
    <property type="evidence" value="ECO:0007669"/>
    <property type="project" value="InterPro"/>
</dbReference>
<sequence>TCFECLKNPGLSSCMSVTFEDVAVYFTQGQWALLDPAQRALYRDVMQENYEMVTSLGKGFLAPRLLEAVGSACRTLVRFFPGELDQRQMGSIMHSCRVRDLHLRALSNGIQVSKAKGHASKSPSLQFCFAVGLELATPSLVPLKKNLNAVVVSEKYNLKPMPMKRQRLV</sequence>
<accession>A0A8C3FCY4</accession>
<dbReference type="Pfam" id="PF01352">
    <property type="entry name" value="KRAB"/>
    <property type="match status" value="1"/>
</dbReference>
<feature type="domain" description="KRAB" evidence="1">
    <location>
        <begin position="17"/>
        <end position="88"/>
    </location>
</feature>
<dbReference type="Ensembl" id="ENSCPBT00000005534.1">
    <property type="protein sequence ID" value="ENSCPBP00000004541.1"/>
    <property type="gene ID" value="ENSCPBG00000003650.1"/>
</dbReference>
<dbReference type="InterPro" id="IPR036051">
    <property type="entry name" value="KRAB_dom_sf"/>
</dbReference>
<dbReference type="Gene3D" id="6.10.140.140">
    <property type="match status" value="1"/>
</dbReference>
<dbReference type="PROSITE" id="PS50805">
    <property type="entry name" value="KRAB"/>
    <property type="match status" value="1"/>
</dbReference>
<organism evidence="2 3">
    <name type="scientific">Chrysemys picta bellii</name>
    <name type="common">Western painted turtle</name>
    <name type="synonym">Emys bellii</name>
    <dbReference type="NCBI Taxonomy" id="8478"/>
    <lineage>
        <taxon>Eukaryota</taxon>
        <taxon>Metazoa</taxon>
        <taxon>Chordata</taxon>
        <taxon>Craniata</taxon>
        <taxon>Vertebrata</taxon>
        <taxon>Euteleostomi</taxon>
        <taxon>Archelosauria</taxon>
        <taxon>Testudinata</taxon>
        <taxon>Testudines</taxon>
        <taxon>Cryptodira</taxon>
        <taxon>Durocryptodira</taxon>
        <taxon>Testudinoidea</taxon>
        <taxon>Emydidae</taxon>
        <taxon>Chrysemys</taxon>
    </lineage>
</organism>
<reference evidence="2" key="1">
    <citation type="submission" date="2025-08" db="UniProtKB">
        <authorList>
            <consortium name="Ensembl"/>
        </authorList>
    </citation>
    <scope>IDENTIFICATION</scope>
</reference>
<dbReference type="InterPro" id="IPR050169">
    <property type="entry name" value="Krueppel_C2H2_ZnF"/>
</dbReference>
<dbReference type="GeneTree" id="ENSGT01150000286941"/>
<reference evidence="2" key="2">
    <citation type="submission" date="2025-09" db="UniProtKB">
        <authorList>
            <consortium name="Ensembl"/>
        </authorList>
    </citation>
    <scope>IDENTIFICATION</scope>
</reference>
<name>A0A8C3FCY4_CHRPI</name>
<dbReference type="PANTHER" id="PTHR23232:SF142">
    <property type="entry name" value="GASTRULA ZINC FINGER PROTEIN XLCGF57.1-LIKE-RELATED"/>
    <property type="match status" value="1"/>
</dbReference>
<dbReference type="Proteomes" id="UP000694380">
    <property type="component" value="Unplaced"/>
</dbReference>
<evidence type="ECO:0000313" key="2">
    <source>
        <dbReference type="Ensembl" id="ENSCPBP00000004541.1"/>
    </source>
</evidence>
<proteinExistence type="predicted"/>
<dbReference type="SMART" id="SM00349">
    <property type="entry name" value="KRAB"/>
    <property type="match status" value="1"/>
</dbReference>
<dbReference type="SUPFAM" id="SSF109640">
    <property type="entry name" value="KRAB domain (Kruppel-associated box)"/>
    <property type="match status" value="1"/>
</dbReference>
<dbReference type="InterPro" id="IPR001909">
    <property type="entry name" value="KRAB"/>
</dbReference>
<evidence type="ECO:0000313" key="3">
    <source>
        <dbReference type="Proteomes" id="UP000694380"/>
    </source>
</evidence>
<dbReference type="AlphaFoldDB" id="A0A8C3FCY4"/>
<keyword evidence="3" id="KW-1185">Reference proteome</keyword>
<dbReference type="PANTHER" id="PTHR23232">
    <property type="entry name" value="KRAB DOMAIN C2H2 ZINC FINGER"/>
    <property type="match status" value="1"/>
</dbReference>
<dbReference type="CDD" id="cd07765">
    <property type="entry name" value="KRAB_A-box"/>
    <property type="match status" value="1"/>
</dbReference>
<evidence type="ECO:0000259" key="1">
    <source>
        <dbReference type="PROSITE" id="PS50805"/>
    </source>
</evidence>
<protein>
    <recommendedName>
        <fullName evidence="1">KRAB domain-containing protein</fullName>
    </recommendedName>
</protein>